<gene>
    <name evidence="5" type="ORF">FHR75_004450</name>
</gene>
<keyword evidence="3 5" id="KW-0067">ATP-binding</keyword>
<reference evidence="5 6" key="1">
    <citation type="submission" date="2020-08" db="EMBL/GenBank/DDBJ databases">
        <title>The Agave Microbiome: Exploring the role of microbial communities in plant adaptations to desert environments.</title>
        <authorList>
            <person name="Partida-Martinez L.P."/>
        </authorList>
    </citation>
    <scope>NUCLEOTIDE SEQUENCE [LARGE SCALE GENOMIC DNA]</scope>
    <source>
        <strain evidence="5 6">AS2.23</strain>
    </source>
</reference>
<sequence length="245" mass="25281">MSTPLLVAHDVVKTYRGADGAPVPVLRGISMHIASGELVAIVGPSGSGKSTLLQCLSGLDRATSGSVQIAGTDLATLSRSALAKLRRDRVGFVFQAYNLISSLTAWDNVALPARLARRAVRDGDIERALAQVGLTTRAQAKPAALSGGQQQRVAIARALAVERDLVFADEPTGALDTTSGEQVLALLRTAAAGSRSVVLVTHDLQAAAQADRVLVLRDGLLHAELHDASAADLLSAVTAAAAVSQ</sequence>
<dbReference type="InterPro" id="IPR017911">
    <property type="entry name" value="MacB-like_ATP-bd"/>
</dbReference>
<dbReference type="InterPro" id="IPR017871">
    <property type="entry name" value="ABC_transporter-like_CS"/>
</dbReference>
<dbReference type="GO" id="GO:0005524">
    <property type="term" value="F:ATP binding"/>
    <property type="evidence" value="ECO:0007669"/>
    <property type="project" value="UniProtKB-KW"/>
</dbReference>
<feature type="domain" description="ABC transporter" evidence="4">
    <location>
        <begin position="6"/>
        <end position="243"/>
    </location>
</feature>
<accession>A0A7W4TRE4</accession>
<reference evidence="5 6" key="2">
    <citation type="submission" date="2020-08" db="EMBL/GenBank/DDBJ databases">
        <authorList>
            <person name="Partida-Martinez L."/>
            <person name="Huntemann M."/>
            <person name="Clum A."/>
            <person name="Wang J."/>
            <person name="Palaniappan K."/>
            <person name="Ritter S."/>
            <person name="Chen I.-M."/>
            <person name="Stamatis D."/>
            <person name="Reddy T."/>
            <person name="O'Malley R."/>
            <person name="Daum C."/>
            <person name="Shapiro N."/>
            <person name="Ivanova N."/>
            <person name="Kyrpides N."/>
            <person name="Woyke T."/>
        </authorList>
    </citation>
    <scope>NUCLEOTIDE SEQUENCE [LARGE SCALE GENOMIC DNA]</scope>
    <source>
        <strain evidence="5 6">AS2.23</strain>
    </source>
</reference>
<dbReference type="GO" id="GO:0005886">
    <property type="term" value="C:plasma membrane"/>
    <property type="evidence" value="ECO:0007669"/>
    <property type="project" value="TreeGrafter"/>
</dbReference>
<dbReference type="InterPro" id="IPR015854">
    <property type="entry name" value="ABC_transpr_LolD-like"/>
</dbReference>
<dbReference type="PANTHER" id="PTHR24220">
    <property type="entry name" value="IMPORT ATP-BINDING PROTEIN"/>
    <property type="match status" value="1"/>
</dbReference>
<dbReference type="CDD" id="cd03255">
    <property type="entry name" value="ABC_MJ0796_LolCDE_FtsE"/>
    <property type="match status" value="1"/>
</dbReference>
<proteinExistence type="predicted"/>
<dbReference type="SUPFAM" id="SSF52540">
    <property type="entry name" value="P-loop containing nucleoside triphosphate hydrolases"/>
    <property type="match status" value="1"/>
</dbReference>
<name>A0A7W4TRE4_KINRA</name>
<dbReference type="InterPro" id="IPR027417">
    <property type="entry name" value="P-loop_NTPase"/>
</dbReference>
<dbReference type="GO" id="GO:0022857">
    <property type="term" value="F:transmembrane transporter activity"/>
    <property type="evidence" value="ECO:0007669"/>
    <property type="project" value="UniProtKB-ARBA"/>
</dbReference>
<evidence type="ECO:0000256" key="2">
    <source>
        <dbReference type="ARBA" id="ARBA00022741"/>
    </source>
</evidence>
<dbReference type="RefSeq" id="WP_311736741.1">
    <property type="nucleotide sequence ID" value="NZ_JACHVY010000011.1"/>
</dbReference>
<dbReference type="SMART" id="SM00382">
    <property type="entry name" value="AAA"/>
    <property type="match status" value="1"/>
</dbReference>
<keyword evidence="1" id="KW-0813">Transport</keyword>
<dbReference type="Pfam" id="PF00005">
    <property type="entry name" value="ABC_tran"/>
    <property type="match status" value="1"/>
</dbReference>
<dbReference type="GO" id="GO:0098796">
    <property type="term" value="C:membrane protein complex"/>
    <property type="evidence" value="ECO:0007669"/>
    <property type="project" value="UniProtKB-ARBA"/>
</dbReference>
<dbReference type="EMBL" id="JACHVY010000011">
    <property type="protein sequence ID" value="MBB2903607.1"/>
    <property type="molecule type" value="Genomic_DNA"/>
</dbReference>
<evidence type="ECO:0000256" key="3">
    <source>
        <dbReference type="ARBA" id="ARBA00022840"/>
    </source>
</evidence>
<organism evidence="5 6">
    <name type="scientific">Kineococcus radiotolerans</name>
    <dbReference type="NCBI Taxonomy" id="131568"/>
    <lineage>
        <taxon>Bacteria</taxon>
        <taxon>Bacillati</taxon>
        <taxon>Actinomycetota</taxon>
        <taxon>Actinomycetes</taxon>
        <taxon>Kineosporiales</taxon>
        <taxon>Kineosporiaceae</taxon>
        <taxon>Kineococcus</taxon>
    </lineage>
</organism>
<dbReference type="AlphaFoldDB" id="A0A7W4TRE4"/>
<dbReference type="Gene3D" id="3.40.50.300">
    <property type="entry name" value="P-loop containing nucleotide triphosphate hydrolases"/>
    <property type="match status" value="1"/>
</dbReference>
<evidence type="ECO:0000313" key="6">
    <source>
        <dbReference type="Proteomes" id="UP000533269"/>
    </source>
</evidence>
<dbReference type="PANTHER" id="PTHR24220:SF685">
    <property type="entry name" value="ABC TRANSPORTER RELATED"/>
    <property type="match status" value="1"/>
</dbReference>
<dbReference type="PROSITE" id="PS00211">
    <property type="entry name" value="ABC_TRANSPORTER_1"/>
    <property type="match status" value="1"/>
</dbReference>
<dbReference type="Proteomes" id="UP000533269">
    <property type="component" value="Unassembled WGS sequence"/>
</dbReference>
<keyword evidence="2" id="KW-0547">Nucleotide-binding</keyword>
<dbReference type="PROSITE" id="PS50893">
    <property type="entry name" value="ABC_TRANSPORTER_2"/>
    <property type="match status" value="1"/>
</dbReference>
<dbReference type="InterPro" id="IPR003593">
    <property type="entry name" value="AAA+_ATPase"/>
</dbReference>
<dbReference type="FunFam" id="3.40.50.300:FF:000032">
    <property type="entry name" value="Export ABC transporter ATP-binding protein"/>
    <property type="match status" value="1"/>
</dbReference>
<evidence type="ECO:0000313" key="5">
    <source>
        <dbReference type="EMBL" id="MBB2903607.1"/>
    </source>
</evidence>
<dbReference type="GO" id="GO:0016887">
    <property type="term" value="F:ATP hydrolysis activity"/>
    <property type="evidence" value="ECO:0007669"/>
    <property type="project" value="InterPro"/>
</dbReference>
<comment type="caution">
    <text evidence="5">The sequence shown here is derived from an EMBL/GenBank/DDBJ whole genome shotgun (WGS) entry which is preliminary data.</text>
</comment>
<evidence type="ECO:0000259" key="4">
    <source>
        <dbReference type="PROSITE" id="PS50893"/>
    </source>
</evidence>
<evidence type="ECO:0000256" key="1">
    <source>
        <dbReference type="ARBA" id="ARBA00022448"/>
    </source>
</evidence>
<dbReference type="InterPro" id="IPR003439">
    <property type="entry name" value="ABC_transporter-like_ATP-bd"/>
</dbReference>
<protein>
    <submittedName>
        <fullName evidence="5">Putative ABC transport system ATP-binding protein</fullName>
    </submittedName>
</protein>